<accession>A0A3Q0EPY3</accession>
<protein>
    <submittedName>
        <fullName evidence="2">Uncharacterized protein LOC111241150</fullName>
    </submittedName>
</protein>
<proteinExistence type="predicted"/>
<dbReference type="AlphaFoldDB" id="A0A3Q0EPY3"/>
<organism evidence="1 2">
    <name type="scientific">Vigna radiata var. radiata</name>
    <name type="common">Mung bean</name>
    <name type="synonym">Phaseolus aureus</name>
    <dbReference type="NCBI Taxonomy" id="3916"/>
    <lineage>
        <taxon>Eukaryota</taxon>
        <taxon>Viridiplantae</taxon>
        <taxon>Streptophyta</taxon>
        <taxon>Embryophyta</taxon>
        <taxon>Tracheophyta</taxon>
        <taxon>Spermatophyta</taxon>
        <taxon>Magnoliopsida</taxon>
        <taxon>eudicotyledons</taxon>
        <taxon>Gunneridae</taxon>
        <taxon>Pentapetalae</taxon>
        <taxon>rosids</taxon>
        <taxon>fabids</taxon>
        <taxon>Fabales</taxon>
        <taxon>Fabaceae</taxon>
        <taxon>Papilionoideae</taxon>
        <taxon>50 kb inversion clade</taxon>
        <taxon>NPAAA clade</taxon>
        <taxon>indigoferoid/millettioid clade</taxon>
        <taxon>Phaseoleae</taxon>
        <taxon>Vigna</taxon>
    </lineage>
</organism>
<dbReference type="RefSeq" id="XP_022633725.1">
    <property type="nucleotide sequence ID" value="XM_022778004.1"/>
</dbReference>
<dbReference type="SUPFAM" id="SSF50978">
    <property type="entry name" value="WD40 repeat-like"/>
    <property type="match status" value="1"/>
</dbReference>
<evidence type="ECO:0000313" key="2">
    <source>
        <dbReference type="RefSeq" id="XP_022633725.1"/>
    </source>
</evidence>
<dbReference type="STRING" id="3916.A0A3Q0EPY3"/>
<dbReference type="InterPro" id="IPR036322">
    <property type="entry name" value="WD40_repeat_dom_sf"/>
</dbReference>
<dbReference type="Gene3D" id="2.130.10.10">
    <property type="entry name" value="YVTN repeat-like/Quinoprotein amine dehydrogenase"/>
    <property type="match status" value="1"/>
</dbReference>
<name>A0A3Q0EPY3_VIGRR</name>
<evidence type="ECO:0000313" key="1">
    <source>
        <dbReference type="Proteomes" id="UP000087766"/>
    </source>
</evidence>
<keyword evidence="1" id="KW-1185">Reference proteome</keyword>
<dbReference type="Proteomes" id="UP000087766">
    <property type="component" value="Unplaced"/>
</dbReference>
<sequence>MRRPLLDDKFGRAKQNGDHAGRVKMDRGRLLGRELFCSQRNKCNAVMWYEDECWTEAEDDGLQLLDARGLLVLGRESCDGNRFLLPNHHLLSLEPYSGALEASFFLSRTVVVVLLEPRFEIAIKETLGWFRRSGRYKFELPLCSTADCRICVWNASDGSLVHSLTGHTEYEICLCWSHTESQDSANMTPVKL</sequence>
<dbReference type="GeneID" id="111241150"/>
<dbReference type="KEGG" id="vra:111241150"/>
<reference evidence="2" key="1">
    <citation type="submission" date="2025-08" db="UniProtKB">
        <authorList>
            <consortium name="RefSeq"/>
        </authorList>
    </citation>
    <scope>IDENTIFICATION</scope>
    <source>
        <tissue evidence="2">Leaf</tissue>
    </source>
</reference>
<dbReference type="OrthoDB" id="10265743at2759"/>
<gene>
    <name evidence="2" type="primary">LOC111241150</name>
</gene>
<dbReference type="InterPro" id="IPR015943">
    <property type="entry name" value="WD40/YVTN_repeat-like_dom_sf"/>
</dbReference>